<keyword evidence="4 6" id="KW-1133">Transmembrane helix</keyword>
<accession>E6NAK9</accession>
<dbReference type="PANTHER" id="PTHR30252">
    <property type="entry name" value="INNER MEMBRANE PEPTIDE TRANSPORTER"/>
    <property type="match status" value="1"/>
</dbReference>
<name>E6NAK9_CALS0</name>
<protein>
    <submittedName>
        <fullName evidence="8">Carbon starvation protein CstA</fullName>
    </submittedName>
</protein>
<dbReference type="EMBL" id="AP011892">
    <property type="protein sequence ID" value="BAJ49398.1"/>
    <property type="molecule type" value="Genomic_DNA"/>
</dbReference>
<organism evidence="8">
    <name type="scientific">Caldiarchaeum subterraneum</name>
    <dbReference type="NCBI Taxonomy" id="311458"/>
    <lineage>
        <taxon>Archaea</taxon>
        <taxon>Nitrososphaerota</taxon>
        <taxon>Candidatus Caldarchaeales</taxon>
        <taxon>Candidatus Caldarchaeaceae</taxon>
        <taxon>Candidatus Caldarchaeum</taxon>
    </lineage>
</organism>
<reference evidence="8" key="1">
    <citation type="journal article" date="2005" name="Environ. Microbiol.">
        <title>Genetic and functional properties of uncultivated thermophilic crenarchaeotes from a subsurface gold mine as revealed by analysis of genome fragments.</title>
        <authorList>
            <person name="Nunoura T."/>
            <person name="Hirayama H."/>
            <person name="Takami H."/>
            <person name="Oida H."/>
            <person name="Nishi S."/>
            <person name="Shimamura S."/>
            <person name="Suzuki Y."/>
            <person name="Inagaki F."/>
            <person name="Takai K."/>
            <person name="Nealson K.H."/>
            <person name="Horikoshi K."/>
        </authorList>
    </citation>
    <scope>NUCLEOTIDE SEQUENCE</scope>
</reference>
<evidence type="ECO:0000313" key="9">
    <source>
        <dbReference type="EMBL" id="BAJ49398.1"/>
    </source>
</evidence>
<keyword evidence="2" id="KW-1003">Cell membrane</keyword>
<feature type="transmembrane region" description="Helical" evidence="6">
    <location>
        <begin position="309"/>
        <end position="328"/>
    </location>
</feature>
<dbReference type="InterPro" id="IPR051605">
    <property type="entry name" value="CstA"/>
</dbReference>
<dbReference type="GO" id="GO:0005886">
    <property type="term" value="C:plasma membrane"/>
    <property type="evidence" value="ECO:0007669"/>
    <property type="project" value="UniProtKB-SubCell"/>
</dbReference>
<evidence type="ECO:0000256" key="2">
    <source>
        <dbReference type="ARBA" id="ARBA00022475"/>
    </source>
</evidence>
<feature type="transmembrane region" description="Helical" evidence="6">
    <location>
        <begin position="196"/>
        <end position="217"/>
    </location>
</feature>
<feature type="transmembrane region" description="Helical" evidence="6">
    <location>
        <begin position="443"/>
        <end position="463"/>
    </location>
</feature>
<feature type="domain" description="CstA N-terminal" evidence="7">
    <location>
        <begin position="381"/>
        <end position="516"/>
    </location>
</feature>
<evidence type="ECO:0000259" key="7">
    <source>
        <dbReference type="Pfam" id="PF02554"/>
    </source>
</evidence>
<keyword evidence="3 6" id="KW-0812">Transmembrane</keyword>
<dbReference type="GO" id="GO:0009267">
    <property type="term" value="P:cellular response to starvation"/>
    <property type="evidence" value="ECO:0007669"/>
    <property type="project" value="InterPro"/>
</dbReference>
<sequence length="596" mass="63784">MVFDTPFGFTIVGLVVFLIAYSIYSKIIDRKVWSPDRSRPTPAHVYADGVEFFPVGRFVLYGFQWNSIAALGPIIGPGTAALAFGWLPAFLWILFAALLIGWVQDYSAMFLSVRKEGRSFGPLAYEMLGPTPRKLLLGFLLFYLLLINAAFLFVVATVMNAFPGSFWSLLVLVIASVITGHLLFKVKMNVAPVTILAVVLQAIGIALGSTVLANVPPPGTFVFTPPPQGVAPAANPYTYWLIPLVAILVLGSLLPMPRLITPMNYIAYYSLVPAVILLTVGALVSPATGVKLQVPDFRGWAEVVTVGPLWPALFVTIACGAISGWHSLVSTGLTSKQIDVETDIRPVGAGAMITENLVGLTALAAWCSIPLLTVAGGASPGNFVVGATTLTSPLLGGEAAAPFLRIFFANYMVGMAVTILTILGRFWRVTMAEVFGGTPLSILGNKLVASILGFVLPIIFVLTGSWNNIWLYFGGTNQLLAGFALLIVGLFLYTQKRFHWYTTIPGIFMMATTLAAIAYQTYVFGAALAGADLARLGPGLLHVTQRIVLNSVGYGGIIAINAFSTVVGAIMFIIGLAMAIYFVRGFRRAAKVEVKA</sequence>
<comment type="subcellular location">
    <subcellularLocation>
        <location evidence="1">Cell membrane</location>
        <topology evidence="1">Multi-pass membrane protein</topology>
    </subcellularLocation>
</comment>
<gene>
    <name evidence="8" type="ORF">HGMM_F01D06C33</name>
    <name evidence="9" type="ORF">HGMM_F31D11C30</name>
</gene>
<dbReference type="InterPro" id="IPR003706">
    <property type="entry name" value="CstA_N"/>
</dbReference>
<feature type="transmembrane region" description="Helical" evidence="6">
    <location>
        <begin position="506"/>
        <end position="531"/>
    </location>
</feature>
<reference evidence="8" key="2">
    <citation type="journal article" date="2011" name="Nucleic Acids Res.">
        <title>Insights into the evolution of Archaea and eukaryotic protein modifier systems revealed by the genome of a novel archaeal group.</title>
        <authorList>
            <person name="Nunoura T."/>
            <person name="Takaki Y."/>
            <person name="Kakuta J."/>
            <person name="Nishi S."/>
            <person name="Sugahara J."/>
            <person name="Kazama H."/>
            <person name="Chee G."/>
            <person name="Hattori M."/>
            <person name="Kanai A."/>
            <person name="Atomi H."/>
            <person name="Takai K."/>
            <person name="Takami H."/>
        </authorList>
    </citation>
    <scope>NUCLEOTIDE SEQUENCE</scope>
</reference>
<feature type="transmembrane region" description="Helical" evidence="6">
    <location>
        <begin position="83"/>
        <end position="103"/>
    </location>
</feature>
<evidence type="ECO:0000256" key="5">
    <source>
        <dbReference type="ARBA" id="ARBA00023136"/>
    </source>
</evidence>
<dbReference type="Pfam" id="PF02554">
    <property type="entry name" value="CstA"/>
    <property type="match status" value="2"/>
</dbReference>
<dbReference type="AlphaFoldDB" id="E6NAK9"/>
<feature type="transmembrane region" description="Helical" evidence="6">
    <location>
        <begin position="6"/>
        <end position="24"/>
    </location>
</feature>
<evidence type="ECO:0000256" key="1">
    <source>
        <dbReference type="ARBA" id="ARBA00004651"/>
    </source>
</evidence>
<evidence type="ECO:0000256" key="4">
    <source>
        <dbReference type="ARBA" id="ARBA00022989"/>
    </source>
</evidence>
<evidence type="ECO:0000313" key="8">
    <source>
        <dbReference type="EMBL" id="BAJ49365.1"/>
    </source>
</evidence>
<evidence type="ECO:0000256" key="6">
    <source>
        <dbReference type="SAM" id="Phobius"/>
    </source>
</evidence>
<feature type="transmembrane region" description="Helical" evidence="6">
    <location>
        <begin position="551"/>
        <end position="583"/>
    </location>
</feature>
<feature type="transmembrane region" description="Helical" evidence="6">
    <location>
        <begin position="357"/>
        <end position="379"/>
    </location>
</feature>
<feature type="transmembrane region" description="Helical" evidence="6">
    <location>
        <begin position="399"/>
        <end position="423"/>
    </location>
</feature>
<feature type="domain" description="CstA N-terminal" evidence="7">
    <location>
        <begin position="10"/>
        <end position="369"/>
    </location>
</feature>
<dbReference type="PANTHER" id="PTHR30252:SF4">
    <property type="entry name" value="CARBON STARVATION"/>
    <property type="match status" value="1"/>
</dbReference>
<dbReference type="EMBL" id="AP011891">
    <property type="protein sequence ID" value="BAJ49365.1"/>
    <property type="molecule type" value="Genomic_DNA"/>
</dbReference>
<feature type="transmembrane region" description="Helical" evidence="6">
    <location>
        <begin position="135"/>
        <end position="159"/>
    </location>
</feature>
<feature type="transmembrane region" description="Helical" evidence="6">
    <location>
        <begin position="165"/>
        <end position="184"/>
    </location>
</feature>
<feature type="transmembrane region" description="Helical" evidence="6">
    <location>
        <begin position="266"/>
        <end position="289"/>
    </location>
</feature>
<proteinExistence type="predicted"/>
<keyword evidence="5 6" id="KW-0472">Membrane</keyword>
<evidence type="ECO:0000256" key="3">
    <source>
        <dbReference type="ARBA" id="ARBA00022692"/>
    </source>
</evidence>
<feature type="transmembrane region" description="Helical" evidence="6">
    <location>
        <begin position="469"/>
        <end position="494"/>
    </location>
</feature>
<feature type="transmembrane region" description="Helical" evidence="6">
    <location>
        <begin position="237"/>
        <end position="254"/>
    </location>
</feature>